<proteinExistence type="predicted"/>
<feature type="region of interest" description="Disordered" evidence="1">
    <location>
        <begin position="220"/>
        <end position="245"/>
    </location>
</feature>
<feature type="signal peptide" evidence="3">
    <location>
        <begin position="1"/>
        <end position="20"/>
    </location>
</feature>
<keyword evidence="4" id="KW-1185">Reference proteome</keyword>
<keyword evidence="2" id="KW-0812">Transmembrane</keyword>
<evidence type="ECO:0000256" key="2">
    <source>
        <dbReference type="SAM" id="Phobius"/>
    </source>
</evidence>
<dbReference type="Proteomes" id="UP000038045">
    <property type="component" value="Unplaced"/>
</dbReference>
<keyword evidence="2" id="KW-0472">Membrane</keyword>
<organism evidence="4 5">
    <name type="scientific">Parastrongyloides trichosuri</name>
    <name type="common">Possum-specific nematode worm</name>
    <dbReference type="NCBI Taxonomy" id="131310"/>
    <lineage>
        <taxon>Eukaryota</taxon>
        <taxon>Metazoa</taxon>
        <taxon>Ecdysozoa</taxon>
        <taxon>Nematoda</taxon>
        <taxon>Chromadorea</taxon>
        <taxon>Rhabditida</taxon>
        <taxon>Tylenchina</taxon>
        <taxon>Panagrolaimomorpha</taxon>
        <taxon>Strongyloidoidea</taxon>
        <taxon>Strongyloididae</taxon>
        <taxon>Parastrongyloides</taxon>
    </lineage>
</organism>
<feature type="compositionally biased region" description="Basic residues" evidence="1">
    <location>
        <begin position="223"/>
        <end position="232"/>
    </location>
</feature>
<evidence type="ECO:0000313" key="5">
    <source>
        <dbReference type="WBParaSite" id="PTRK_0001767600.1"/>
    </source>
</evidence>
<dbReference type="WBParaSite" id="PTRK_0001767600.1">
    <property type="protein sequence ID" value="PTRK_0001767600.1"/>
    <property type="gene ID" value="PTRK_0001767600"/>
</dbReference>
<dbReference type="AlphaFoldDB" id="A0A0N5A6Q5"/>
<feature type="chain" id="PRO_5005892752" evidence="3">
    <location>
        <begin position="21"/>
        <end position="245"/>
    </location>
</feature>
<accession>A0A0N5A6Q5</accession>
<feature type="transmembrane region" description="Helical" evidence="2">
    <location>
        <begin position="67"/>
        <end position="86"/>
    </location>
</feature>
<evidence type="ECO:0000256" key="3">
    <source>
        <dbReference type="SAM" id="SignalP"/>
    </source>
</evidence>
<evidence type="ECO:0000313" key="4">
    <source>
        <dbReference type="Proteomes" id="UP000038045"/>
    </source>
</evidence>
<sequence length="245" mass="28911">MNYQSITLFLLLIFSDILKSQNFKTNRKDFPSDDKNIKKRQFGYPYYYDPYYCYYPSPPLYGYYPPINPLGVAIGAGLNIVGGLLLGGKRKRRDTQELENQIQEDVDDNIRFQPIRRLNFPSNDKKIVKRHYYNSYPYINKYRSEASYEDDYIESNNMYYSNNYGYPGNNYYYPYGDYGYGYPSYNDPLGNVVNIGLGFFEGLLSGDLSRQGNTQRINLQGRRNNRNQRHNGRGQFTPIRRSRRI</sequence>
<reference evidence="5" key="1">
    <citation type="submission" date="2017-02" db="UniProtKB">
        <authorList>
            <consortium name="WormBaseParasite"/>
        </authorList>
    </citation>
    <scope>IDENTIFICATION</scope>
</reference>
<protein>
    <submittedName>
        <fullName evidence="5">Uncharacterized protein</fullName>
    </submittedName>
</protein>
<keyword evidence="3" id="KW-0732">Signal</keyword>
<keyword evidence="2" id="KW-1133">Transmembrane helix</keyword>
<name>A0A0N5A6Q5_PARTI</name>
<evidence type="ECO:0000256" key="1">
    <source>
        <dbReference type="SAM" id="MobiDB-lite"/>
    </source>
</evidence>